<feature type="binding site" evidence="6">
    <location>
        <position position="173"/>
    </location>
    <ligand>
        <name>ATP</name>
        <dbReference type="ChEBI" id="CHEBI:30616"/>
    </ligand>
</feature>
<evidence type="ECO:0000256" key="2">
    <source>
        <dbReference type="ARBA" id="ARBA00008142"/>
    </source>
</evidence>
<dbReference type="GO" id="GO:0006183">
    <property type="term" value="P:GTP biosynthetic process"/>
    <property type="evidence" value="ECO:0007669"/>
    <property type="project" value="InterPro"/>
</dbReference>
<dbReference type="FunFam" id="3.30.70.141:FF:000002">
    <property type="entry name" value="Nucleoside diphosphate kinase"/>
    <property type="match status" value="1"/>
</dbReference>
<keyword evidence="8" id="KW-0732">Signal</keyword>
<dbReference type="InterPro" id="IPR001564">
    <property type="entry name" value="Nucleoside_diP_kinase"/>
</dbReference>
<feature type="binding site" evidence="6">
    <location>
        <position position="152"/>
    </location>
    <ligand>
        <name>ATP</name>
        <dbReference type="ChEBI" id="CHEBI:30616"/>
    </ligand>
</feature>
<feature type="active site" description="Pros-phosphohistidine intermediate" evidence="6">
    <location>
        <position position="176"/>
    </location>
</feature>
<keyword evidence="11" id="KW-1185">Reference proteome</keyword>
<dbReference type="PANTHER" id="PTHR11349">
    <property type="entry name" value="NUCLEOSIDE DIPHOSPHATE KINASE"/>
    <property type="match status" value="1"/>
</dbReference>
<dbReference type="SMART" id="SM00562">
    <property type="entry name" value="NDK"/>
    <property type="match status" value="1"/>
</dbReference>
<evidence type="ECO:0000259" key="9">
    <source>
        <dbReference type="SMART" id="SM00562"/>
    </source>
</evidence>
<feature type="chain" id="PRO_5043744341" description="nucleoside-diphosphate kinase" evidence="8">
    <location>
        <begin position="17"/>
        <end position="211"/>
    </location>
</feature>
<gene>
    <name evidence="10" type="ORF">AKO1_012879</name>
</gene>
<name>A0AAW2YWD7_9EUKA</name>
<keyword evidence="5 10" id="KW-0418">Kinase</keyword>
<dbReference type="PRINTS" id="PR01243">
    <property type="entry name" value="NUCDPKINASE"/>
</dbReference>
<dbReference type="InterPro" id="IPR036850">
    <property type="entry name" value="NDK-like_dom_sf"/>
</dbReference>
<evidence type="ECO:0000256" key="8">
    <source>
        <dbReference type="SAM" id="SignalP"/>
    </source>
</evidence>
<comment type="cofactor">
    <cofactor evidence="1">
        <name>Mg(2+)</name>
        <dbReference type="ChEBI" id="CHEBI:18420"/>
    </cofactor>
</comment>
<evidence type="ECO:0000256" key="4">
    <source>
        <dbReference type="ARBA" id="ARBA00022679"/>
    </source>
</evidence>
<evidence type="ECO:0000313" key="11">
    <source>
        <dbReference type="Proteomes" id="UP001431209"/>
    </source>
</evidence>
<organism evidence="10 11">
    <name type="scientific">Acrasis kona</name>
    <dbReference type="NCBI Taxonomy" id="1008807"/>
    <lineage>
        <taxon>Eukaryota</taxon>
        <taxon>Discoba</taxon>
        <taxon>Heterolobosea</taxon>
        <taxon>Tetramitia</taxon>
        <taxon>Eutetramitia</taxon>
        <taxon>Acrasidae</taxon>
        <taxon>Acrasis</taxon>
    </lineage>
</organism>
<dbReference type="GO" id="GO:0004550">
    <property type="term" value="F:nucleoside diphosphate kinase activity"/>
    <property type="evidence" value="ECO:0007669"/>
    <property type="project" value="UniProtKB-EC"/>
</dbReference>
<dbReference type="SUPFAM" id="SSF54919">
    <property type="entry name" value="Nucleoside diphosphate kinase, NDK"/>
    <property type="match status" value="1"/>
</dbReference>
<evidence type="ECO:0000256" key="7">
    <source>
        <dbReference type="RuleBase" id="RU004011"/>
    </source>
</evidence>
<dbReference type="EC" id="2.7.4.6" evidence="3"/>
<accession>A0AAW2YWD7</accession>
<evidence type="ECO:0000256" key="3">
    <source>
        <dbReference type="ARBA" id="ARBA00012966"/>
    </source>
</evidence>
<feature type="binding site" evidence="6">
    <location>
        <position position="146"/>
    </location>
    <ligand>
        <name>ATP</name>
        <dbReference type="ChEBI" id="CHEBI:30616"/>
    </ligand>
</feature>
<dbReference type="NCBIfam" id="NF001908">
    <property type="entry name" value="PRK00668.1"/>
    <property type="match status" value="1"/>
</dbReference>
<dbReference type="AlphaFoldDB" id="A0AAW2YWD7"/>
<reference evidence="10 11" key="1">
    <citation type="submission" date="2024-03" db="EMBL/GenBank/DDBJ databases">
        <title>The Acrasis kona genome and developmental transcriptomes reveal deep origins of eukaryotic multicellular pathways.</title>
        <authorList>
            <person name="Sheikh S."/>
            <person name="Fu C.-J."/>
            <person name="Brown M.W."/>
            <person name="Baldauf S.L."/>
        </authorList>
    </citation>
    <scope>NUCLEOTIDE SEQUENCE [LARGE SCALE GENOMIC DNA]</scope>
    <source>
        <strain evidence="10 11">ATCC MYA-3509</strain>
    </source>
</reference>
<dbReference type="Pfam" id="PF00334">
    <property type="entry name" value="NDK"/>
    <property type="match status" value="1"/>
</dbReference>
<feature type="binding site" evidence="6">
    <location>
        <position position="69"/>
    </location>
    <ligand>
        <name>ATP</name>
        <dbReference type="ChEBI" id="CHEBI:30616"/>
    </ligand>
</feature>
<feature type="binding site" evidence="6">
    <location>
        <position position="117"/>
    </location>
    <ligand>
        <name>ATP</name>
        <dbReference type="ChEBI" id="CHEBI:30616"/>
    </ligand>
</feature>
<dbReference type="EMBL" id="JAOPGA020000732">
    <property type="protein sequence ID" value="KAL0481101.1"/>
    <property type="molecule type" value="Genomic_DNA"/>
</dbReference>
<evidence type="ECO:0000256" key="6">
    <source>
        <dbReference type="PROSITE-ProRule" id="PRU00706"/>
    </source>
</evidence>
<dbReference type="Proteomes" id="UP001431209">
    <property type="component" value="Unassembled WGS sequence"/>
</dbReference>
<dbReference type="PROSITE" id="PS51374">
    <property type="entry name" value="NDPK_LIKE"/>
    <property type="match status" value="1"/>
</dbReference>
<keyword evidence="4" id="KW-0808">Transferase</keyword>
<dbReference type="Gene3D" id="3.30.70.141">
    <property type="entry name" value="Nucleoside diphosphate kinase-like domain"/>
    <property type="match status" value="1"/>
</dbReference>
<evidence type="ECO:0000256" key="1">
    <source>
        <dbReference type="ARBA" id="ARBA00001946"/>
    </source>
</evidence>
<evidence type="ECO:0000256" key="5">
    <source>
        <dbReference type="ARBA" id="ARBA00022777"/>
    </source>
</evidence>
<dbReference type="CDD" id="cd04413">
    <property type="entry name" value="NDPk_I"/>
    <property type="match status" value="1"/>
</dbReference>
<proteinExistence type="inferred from homology"/>
<dbReference type="GO" id="GO:0006228">
    <property type="term" value="P:UTP biosynthetic process"/>
    <property type="evidence" value="ECO:0007669"/>
    <property type="project" value="InterPro"/>
</dbReference>
<sequence>MMRAFKLLSVPLLVGGAYYTGTRTSIKNQENASELFFNSRLPSVSADEQNVPYQGLPGTKYERTFMMVKPDGVQRQLTGEIIKRMETKGYVLVGLKMVTPDEKLVSQHYDDLKARPFYKGLVKYMSSSGPVVAMVFQGKGVVDYGRVMIGVTDPLKSAPGTIRGDLSVDVGRNTIHGSDGTSPAQDEIALWFKPEEVADIKNCASAWIYEK</sequence>
<feature type="domain" description="Nucleoside diphosphate kinase-like" evidence="9">
    <location>
        <begin position="61"/>
        <end position="199"/>
    </location>
</feature>
<comment type="similarity">
    <text evidence="2 6 7">Belongs to the NDK family.</text>
</comment>
<evidence type="ECO:0000313" key="10">
    <source>
        <dbReference type="EMBL" id="KAL0481101.1"/>
    </source>
</evidence>
<protein>
    <recommendedName>
        <fullName evidence="3">nucleoside-diphosphate kinase</fullName>
        <ecNumber evidence="3">2.7.4.6</ecNumber>
    </recommendedName>
</protein>
<feature type="signal peptide" evidence="8">
    <location>
        <begin position="1"/>
        <end position="16"/>
    </location>
</feature>
<feature type="binding site" evidence="6">
    <location>
        <position position="163"/>
    </location>
    <ligand>
        <name>ATP</name>
        <dbReference type="ChEBI" id="CHEBI:30616"/>
    </ligand>
</feature>
<dbReference type="GO" id="GO:0006241">
    <property type="term" value="P:CTP biosynthetic process"/>
    <property type="evidence" value="ECO:0007669"/>
    <property type="project" value="InterPro"/>
</dbReference>
<comment type="caution">
    <text evidence="10">The sequence shown here is derived from an EMBL/GenBank/DDBJ whole genome shotgun (WGS) entry which is preliminary data.</text>
</comment>
<dbReference type="InterPro" id="IPR034907">
    <property type="entry name" value="NDK-like_dom"/>
</dbReference>